<dbReference type="AlphaFoldDB" id="A0A182J1N7"/>
<sequence length="196" mass="21734">MVRQMHWILLLLLLLLEWLRGCRRGSLAPVGRRAGGMAIGVRAGRILVAEPLSEPTVAEGFSPESGASILAVLMLVGMVIVVVMVMMVVVVAVRRGHREPEVIVLEVQLFLDDLEGVWPAKTQPSRATSLVPKLTCTIRMLSPVSFAKPSRIFRHGLGEMSNDALKARRCCVVRMVRGRFGPRRPSMRVWNMSSQQ</sequence>
<dbReference type="VEuPathDB" id="VectorBase:AATE009659"/>
<accession>A0A182J1N7</accession>
<name>A0A182J1N7_ANOAO</name>
<organism evidence="1">
    <name type="scientific">Anopheles atroparvus</name>
    <name type="common">European mosquito</name>
    <dbReference type="NCBI Taxonomy" id="41427"/>
    <lineage>
        <taxon>Eukaryota</taxon>
        <taxon>Metazoa</taxon>
        <taxon>Ecdysozoa</taxon>
        <taxon>Arthropoda</taxon>
        <taxon>Hexapoda</taxon>
        <taxon>Insecta</taxon>
        <taxon>Pterygota</taxon>
        <taxon>Neoptera</taxon>
        <taxon>Endopterygota</taxon>
        <taxon>Diptera</taxon>
        <taxon>Nematocera</taxon>
        <taxon>Culicoidea</taxon>
        <taxon>Culicidae</taxon>
        <taxon>Anophelinae</taxon>
        <taxon>Anopheles</taxon>
    </lineage>
</organism>
<reference evidence="1" key="1">
    <citation type="submission" date="2022-08" db="UniProtKB">
        <authorList>
            <consortium name="EnsemblMetazoa"/>
        </authorList>
    </citation>
    <scope>IDENTIFICATION</scope>
    <source>
        <strain evidence="1">EBRO</strain>
    </source>
</reference>
<protein>
    <submittedName>
        <fullName evidence="1">Uncharacterized protein</fullName>
    </submittedName>
</protein>
<evidence type="ECO:0000313" key="1">
    <source>
        <dbReference type="EnsemblMetazoa" id="AATE009659-PA.1"/>
    </source>
</evidence>
<dbReference type="EnsemblMetazoa" id="AATE009659-RA">
    <property type="protein sequence ID" value="AATE009659-PA.1"/>
    <property type="gene ID" value="AATE009659"/>
</dbReference>
<proteinExistence type="predicted"/>